<dbReference type="Pfam" id="PF12171">
    <property type="entry name" value="zf-C2H2_jaz"/>
    <property type="match status" value="1"/>
</dbReference>
<evidence type="ECO:0000256" key="5">
    <source>
        <dbReference type="SAM" id="MobiDB-lite"/>
    </source>
</evidence>
<feature type="region of interest" description="Disordered" evidence="5">
    <location>
        <begin position="133"/>
        <end position="159"/>
    </location>
</feature>
<evidence type="ECO:0000256" key="3">
    <source>
        <dbReference type="ARBA" id="ARBA00022833"/>
    </source>
</evidence>
<keyword evidence="1" id="KW-0479">Metal-binding</keyword>
<dbReference type="PANTHER" id="PTHR45986">
    <property type="entry name" value="ZINC FINGER MATRIN-TYPE PROTEIN 2"/>
    <property type="match status" value="1"/>
</dbReference>
<evidence type="ECO:0000256" key="1">
    <source>
        <dbReference type="ARBA" id="ARBA00022723"/>
    </source>
</evidence>
<dbReference type="KEGG" id="bnn:FOA43_000742"/>
<dbReference type="GO" id="GO:0046540">
    <property type="term" value="C:U4/U6 x U5 tri-snRNP complex"/>
    <property type="evidence" value="ECO:0007669"/>
    <property type="project" value="TreeGrafter"/>
</dbReference>
<dbReference type="InterPro" id="IPR036236">
    <property type="entry name" value="Znf_C2H2_sf"/>
</dbReference>
<gene>
    <name evidence="7" type="ORF">FOA43_000742</name>
</gene>
<dbReference type="PANTHER" id="PTHR45986:SF1">
    <property type="entry name" value="ZINC FINGER MATRIN-TYPE PROTEIN 2"/>
    <property type="match status" value="1"/>
</dbReference>
<dbReference type="InterPro" id="IPR040107">
    <property type="entry name" value="Snu23"/>
</dbReference>
<dbReference type="AlphaFoldDB" id="A0A875RZY2"/>
<dbReference type="GO" id="GO:0000398">
    <property type="term" value="P:mRNA splicing, via spliceosome"/>
    <property type="evidence" value="ECO:0007669"/>
    <property type="project" value="InterPro"/>
</dbReference>
<keyword evidence="3" id="KW-0862">Zinc</keyword>
<dbReference type="GO" id="GO:0005681">
    <property type="term" value="C:spliceosomal complex"/>
    <property type="evidence" value="ECO:0007669"/>
    <property type="project" value="InterPro"/>
</dbReference>
<accession>A0A875RZY2</accession>
<feature type="compositionally biased region" description="Basic residues" evidence="5">
    <location>
        <begin position="138"/>
        <end position="158"/>
    </location>
</feature>
<dbReference type="InterPro" id="IPR013087">
    <property type="entry name" value="Znf_C2H2_type"/>
</dbReference>
<dbReference type="GO" id="GO:0008270">
    <property type="term" value="F:zinc ion binding"/>
    <property type="evidence" value="ECO:0007669"/>
    <property type="project" value="UniProtKB-KW"/>
</dbReference>
<dbReference type="GeneID" id="62194143"/>
<evidence type="ECO:0000256" key="2">
    <source>
        <dbReference type="ARBA" id="ARBA00022771"/>
    </source>
</evidence>
<keyword evidence="4" id="KW-0539">Nucleus</keyword>
<evidence type="ECO:0000313" key="7">
    <source>
        <dbReference type="EMBL" id="QPG73432.1"/>
    </source>
</evidence>
<dbReference type="InterPro" id="IPR022755">
    <property type="entry name" value="Znf_C2H2_jaz"/>
</dbReference>
<dbReference type="Proteomes" id="UP000662931">
    <property type="component" value="Chromosome 1"/>
</dbReference>
<organism evidence="7 8">
    <name type="scientific">Eeniella nana</name>
    <name type="common">Yeast</name>
    <name type="synonym">Brettanomyces nanus</name>
    <dbReference type="NCBI Taxonomy" id="13502"/>
    <lineage>
        <taxon>Eukaryota</taxon>
        <taxon>Fungi</taxon>
        <taxon>Dikarya</taxon>
        <taxon>Ascomycota</taxon>
        <taxon>Saccharomycotina</taxon>
        <taxon>Pichiomycetes</taxon>
        <taxon>Pichiales</taxon>
        <taxon>Pichiaceae</taxon>
        <taxon>Brettanomyces</taxon>
    </lineage>
</organism>
<reference evidence="7" key="1">
    <citation type="submission" date="2020-10" db="EMBL/GenBank/DDBJ databases">
        <authorList>
            <person name="Roach M.J.R."/>
        </authorList>
    </citation>
    <scope>NUCLEOTIDE SEQUENCE</scope>
    <source>
        <strain evidence="7">CBS 1945</strain>
    </source>
</reference>
<keyword evidence="2" id="KW-0863">Zinc-finger</keyword>
<feature type="compositionally biased region" description="Basic and acidic residues" evidence="5">
    <location>
        <begin position="7"/>
        <end position="24"/>
    </location>
</feature>
<dbReference type="OrthoDB" id="30343at2759"/>
<evidence type="ECO:0000313" key="8">
    <source>
        <dbReference type="Proteomes" id="UP000662931"/>
    </source>
</evidence>
<dbReference type="RefSeq" id="XP_038776997.1">
    <property type="nucleotide sequence ID" value="XM_038921069.1"/>
</dbReference>
<evidence type="ECO:0000256" key="4">
    <source>
        <dbReference type="ARBA" id="ARBA00023242"/>
    </source>
</evidence>
<dbReference type="PROSITE" id="PS00028">
    <property type="entry name" value="ZINC_FINGER_C2H2_1"/>
    <property type="match status" value="1"/>
</dbReference>
<keyword evidence="8" id="KW-1185">Reference proteome</keyword>
<dbReference type="EMBL" id="CP064812">
    <property type="protein sequence ID" value="QPG73432.1"/>
    <property type="molecule type" value="Genomic_DNA"/>
</dbReference>
<proteinExistence type="predicted"/>
<protein>
    <recommendedName>
        <fullName evidence="6">C2H2-type domain-containing protein</fullName>
    </recommendedName>
</protein>
<sequence>MKRFKKSIQEKNGAQDKKQVKSHDFFKDRSNKIQQIDEFNKVSLITSSNSKEAGFYCGTCRRKYKDNLKFLEHLNSKEHLVNSGFDEVEAQNSNKFTLEDIKKRLEYLRMKVTETADDISVNIKGNIELGKEADRQRREKRRLKNREKSEKKKIKKQITYHTGEDTDMVKLMGFSNFRSTK</sequence>
<feature type="domain" description="C2H2-type" evidence="6">
    <location>
        <begin position="57"/>
        <end position="79"/>
    </location>
</feature>
<name>A0A875RZY2_EENNA</name>
<evidence type="ECO:0000259" key="6">
    <source>
        <dbReference type="PROSITE" id="PS00028"/>
    </source>
</evidence>
<feature type="region of interest" description="Disordered" evidence="5">
    <location>
        <begin position="1"/>
        <end position="24"/>
    </location>
</feature>
<dbReference type="SUPFAM" id="SSF57667">
    <property type="entry name" value="beta-beta-alpha zinc fingers"/>
    <property type="match status" value="1"/>
</dbReference>